<accession>A0ABY5US71</accession>
<protein>
    <submittedName>
        <fullName evidence="1">Uncharacterized protein</fullName>
    </submittedName>
</protein>
<dbReference type="Proteomes" id="UP001057860">
    <property type="component" value="Chromosome"/>
</dbReference>
<evidence type="ECO:0000313" key="2">
    <source>
        <dbReference type="Proteomes" id="UP001057860"/>
    </source>
</evidence>
<keyword evidence="2" id="KW-1185">Reference proteome</keyword>
<reference evidence="1" key="1">
    <citation type="submission" date="2022-08" db="EMBL/GenBank/DDBJ databases">
        <authorList>
            <person name="Bogun A."/>
            <person name="Kislichkina A."/>
            <person name="Solomentsev V."/>
            <person name="Skryabin Y."/>
            <person name="Sizova A."/>
            <person name="Platonov M."/>
            <person name="Dentovskaya S."/>
        </authorList>
    </citation>
    <scope>NUCLEOTIDE SEQUENCE</scope>
    <source>
        <strain evidence="1">SCPM-O-B-7604</strain>
    </source>
</reference>
<dbReference type="RefSeq" id="WP_049599944.1">
    <property type="nucleotide sequence ID" value="NZ_CP104006.1"/>
</dbReference>
<evidence type="ECO:0000313" key="1">
    <source>
        <dbReference type="EMBL" id="UWM45784.1"/>
    </source>
</evidence>
<proteinExistence type="predicted"/>
<gene>
    <name evidence="1" type="ORF">N0H69_02730</name>
</gene>
<dbReference type="EMBL" id="CP104006">
    <property type="protein sequence ID" value="UWM45784.1"/>
    <property type="molecule type" value="Genomic_DNA"/>
</dbReference>
<name>A0ABY5US71_9GAMM</name>
<organism evidence="1 2">
    <name type="scientific">Yersinia alsatica</name>
    <dbReference type="NCBI Taxonomy" id="2890317"/>
    <lineage>
        <taxon>Bacteria</taxon>
        <taxon>Pseudomonadati</taxon>
        <taxon>Pseudomonadota</taxon>
        <taxon>Gammaproteobacteria</taxon>
        <taxon>Enterobacterales</taxon>
        <taxon>Yersiniaceae</taxon>
        <taxon>Yersinia</taxon>
    </lineage>
</organism>
<sequence>MKEKAIIELKTERDIRLFLWLNKDDAATLNFQTISLVRNYNANQMYGGDINVTTHAINEAFFELYNPDILNSYMFRMKRKKECFLPSREFSWFKKCQESCYFTWTFVRCFSKRNRALLNPIIPNEPVINTNTPYNYFDLPLYPVSHQERVQSIVDFFDRIDIPLINKINLMSFIRNEWYARSYFRNNLPLTEKDKKKCDWAWDYINKDKRKVVEGTKKRIDKRVAEEAEKNEVNSNESLNNINAKEDALELSNFRPTALSQIVASVVISPMQFGVQVTTPLSQIGASVAISPLPLRDAPMYSPSFLSLFRPVNTTEKYLTLNCIYIFLYHKDPNFLARFTKAWESLSHRKSVKKNKNKTKNILKEKIITSDVEEVISSEPEKQTSEQDEKITQAKEIITKVAERDDSISSEKELIDANLEPKGYISWF</sequence>
<dbReference type="GeneID" id="75138879"/>